<evidence type="ECO:0000256" key="1">
    <source>
        <dbReference type="SAM" id="SignalP"/>
    </source>
</evidence>
<feature type="signal peptide" evidence="1">
    <location>
        <begin position="1"/>
        <end position="23"/>
    </location>
</feature>
<dbReference type="EMBL" id="CAXITT010000830">
    <property type="protein sequence ID" value="CAL1546573.1"/>
    <property type="molecule type" value="Genomic_DNA"/>
</dbReference>
<dbReference type="AlphaFoldDB" id="A0AAV2IIT7"/>
<organism evidence="2 3">
    <name type="scientific">Lymnaea stagnalis</name>
    <name type="common">Great pond snail</name>
    <name type="synonym">Helix stagnalis</name>
    <dbReference type="NCBI Taxonomy" id="6523"/>
    <lineage>
        <taxon>Eukaryota</taxon>
        <taxon>Metazoa</taxon>
        <taxon>Spiralia</taxon>
        <taxon>Lophotrochozoa</taxon>
        <taxon>Mollusca</taxon>
        <taxon>Gastropoda</taxon>
        <taxon>Heterobranchia</taxon>
        <taxon>Euthyneura</taxon>
        <taxon>Panpulmonata</taxon>
        <taxon>Hygrophila</taxon>
        <taxon>Lymnaeoidea</taxon>
        <taxon>Lymnaeidae</taxon>
        <taxon>Lymnaea</taxon>
    </lineage>
</organism>
<accession>A0AAV2IIT7</accession>
<comment type="caution">
    <text evidence="2">The sequence shown here is derived from an EMBL/GenBank/DDBJ whole genome shotgun (WGS) entry which is preliminary data.</text>
</comment>
<evidence type="ECO:0000313" key="2">
    <source>
        <dbReference type="EMBL" id="CAL1546573.1"/>
    </source>
</evidence>
<reference evidence="2 3" key="1">
    <citation type="submission" date="2024-04" db="EMBL/GenBank/DDBJ databases">
        <authorList>
            <consortium name="Genoscope - CEA"/>
            <person name="William W."/>
        </authorList>
    </citation>
    <scope>NUCLEOTIDE SEQUENCE [LARGE SCALE GENOMIC DNA]</scope>
</reference>
<keyword evidence="1" id="KW-0732">Signal</keyword>
<proteinExistence type="predicted"/>
<protein>
    <submittedName>
        <fullName evidence="2">Uncharacterized protein</fullName>
    </submittedName>
</protein>
<sequence>MAKLSLVVLFLVVCLCQITPGFGVSSEQHIKDIVKIVKEKCSSCNDRAETVLSRTLKDDICDAFFEYKGCILIPCLSDSTGSDMKLGKEICDGGSVIHVSILALLMAAIIHCIL</sequence>
<feature type="chain" id="PRO_5043741004" evidence="1">
    <location>
        <begin position="24"/>
        <end position="114"/>
    </location>
</feature>
<evidence type="ECO:0000313" key="3">
    <source>
        <dbReference type="Proteomes" id="UP001497497"/>
    </source>
</evidence>
<name>A0AAV2IIT7_LYMST</name>
<dbReference type="Proteomes" id="UP001497497">
    <property type="component" value="Unassembled WGS sequence"/>
</dbReference>
<gene>
    <name evidence="2" type="ORF">GSLYS_00019950001</name>
</gene>
<keyword evidence="3" id="KW-1185">Reference proteome</keyword>